<name>A0A423XC74_9PEZI</name>
<protein>
    <submittedName>
        <fullName evidence="6">Uncharacterized protein</fullName>
    </submittedName>
</protein>
<accession>A0A423XC74</accession>
<evidence type="ECO:0000313" key="7">
    <source>
        <dbReference type="Proteomes" id="UP000285146"/>
    </source>
</evidence>
<keyword evidence="3 4" id="KW-0408">Iron</keyword>
<dbReference type="SUPFAM" id="SSF48264">
    <property type="entry name" value="Cytochrome P450"/>
    <property type="match status" value="1"/>
</dbReference>
<dbReference type="GO" id="GO:0005506">
    <property type="term" value="F:iron ion binding"/>
    <property type="evidence" value="ECO:0007669"/>
    <property type="project" value="InterPro"/>
</dbReference>
<dbReference type="Pfam" id="PF00067">
    <property type="entry name" value="p450"/>
    <property type="match status" value="1"/>
</dbReference>
<proteinExistence type="predicted"/>
<dbReference type="GO" id="GO:0020037">
    <property type="term" value="F:heme binding"/>
    <property type="evidence" value="ECO:0007669"/>
    <property type="project" value="InterPro"/>
</dbReference>
<keyword evidence="5" id="KW-1133">Transmembrane helix</keyword>
<dbReference type="InterPro" id="IPR002401">
    <property type="entry name" value="Cyt_P450_E_grp-I"/>
</dbReference>
<dbReference type="InterPro" id="IPR001128">
    <property type="entry name" value="Cyt_P450"/>
</dbReference>
<keyword evidence="7" id="KW-1185">Reference proteome</keyword>
<evidence type="ECO:0000256" key="5">
    <source>
        <dbReference type="SAM" id="Phobius"/>
    </source>
</evidence>
<keyword evidence="2 4" id="KW-0479">Metal-binding</keyword>
<dbReference type="InterPro" id="IPR050121">
    <property type="entry name" value="Cytochrome_P450_monoxygenase"/>
</dbReference>
<keyword evidence="1 4" id="KW-0349">Heme</keyword>
<dbReference type="Gene3D" id="1.10.630.10">
    <property type="entry name" value="Cytochrome P450"/>
    <property type="match status" value="1"/>
</dbReference>
<feature type="transmembrane region" description="Helical" evidence="5">
    <location>
        <begin position="6"/>
        <end position="27"/>
    </location>
</feature>
<dbReference type="STRING" id="1230097.A0A423XC74"/>
<keyword evidence="5" id="KW-0812">Transmembrane</keyword>
<dbReference type="GO" id="GO:0004497">
    <property type="term" value="F:monooxygenase activity"/>
    <property type="evidence" value="ECO:0007669"/>
    <property type="project" value="InterPro"/>
</dbReference>
<keyword evidence="5" id="KW-0472">Membrane</keyword>
<evidence type="ECO:0000256" key="4">
    <source>
        <dbReference type="PIRSR" id="PIRSR602401-1"/>
    </source>
</evidence>
<dbReference type="InParanoid" id="A0A423XC74"/>
<dbReference type="PRINTS" id="PR00385">
    <property type="entry name" value="P450"/>
</dbReference>
<dbReference type="OrthoDB" id="1470350at2759"/>
<dbReference type="InterPro" id="IPR036396">
    <property type="entry name" value="Cyt_P450_sf"/>
</dbReference>
<dbReference type="Proteomes" id="UP000285146">
    <property type="component" value="Unassembled WGS sequence"/>
</dbReference>
<reference evidence="6 7" key="1">
    <citation type="submission" date="2015-09" db="EMBL/GenBank/DDBJ databases">
        <title>Host preference determinants of Valsa canker pathogens revealed by comparative genomics.</title>
        <authorList>
            <person name="Yin Z."/>
            <person name="Huang L."/>
        </authorList>
    </citation>
    <scope>NUCLEOTIDE SEQUENCE [LARGE SCALE GENOMIC DNA]</scope>
    <source>
        <strain evidence="6 7">SXYLt</strain>
    </source>
</reference>
<dbReference type="EMBL" id="LKEB01000019">
    <property type="protein sequence ID" value="ROW13543.1"/>
    <property type="molecule type" value="Genomic_DNA"/>
</dbReference>
<comment type="cofactor">
    <cofactor evidence="4">
        <name>heme</name>
        <dbReference type="ChEBI" id="CHEBI:30413"/>
    </cofactor>
</comment>
<evidence type="ECO:0000256" key="1">
    <source>
        <dbReference type="ARBA" id="ARBA00022617"/>
    </source>
</evidence>
<sequence length="534" mass="59299">MADLVPVYVVTRFAALLLGPLLFIVVISRLVSHPLRRIPGPFLAKLTNGYGGFYALKRRLHLETYENHQIYGSVVRQAPDRLVFNTVTALQDIYLNPAVTKGNAYLGARLTGQSSIFDELDKRQHSRKRRVIGKALSERSMQSFEPTMISQIDVFLRLILDSSKKGETVNMTPRCLRLGGDIICHLAFGYPLDTQTGPTNRPFLEAMTTINARISLYMNWPATSTVLNPLIRWLGKRRAADFRRSVQTMVRTRMAMDKDAKHDLYSIALSDKAGEGNDGSDEGVRGSELWAEAVFFITAGGTTTSTTMSGVFFYLSRNPEAYNRLATEIRTAFSSGLDIRSGPQLRSCEYLRAVIDETLRIAPSSLGVLWRQQDTSIPSNASKPFIVDGHVIPPGTTVGISPYSLLHNEAYFPEPFVFRPERWIVPKDGSDTPEQQEARSLMRRAHAPFALGDRGCAGKAMAYLEVSLMIAKTLWYFDFGKAPGEAGELGGGRSSGASDGRGRKEEFQLYDVVTAAHDGPLLVFTPRAGFWQEI</sequence>
<dbReference type="GO" id="GO:0016705">
    <property type="term" value="F:oxidoreductase activity, acting on paired donors, with incorporation or reduction of molecular oxygen"/>
    <property type="evidence" value="ECO:0007669"/>
    <property type="project" value="InterPro"/>
</dbReference>
<dbReference type="PANTHER" id="PTHR24305">
    <property type="entry name" value="CYTOCHROME P450"/>
    <property type="match status" value="1"/>
</dbReference>
<evidence type="ECO:0000313" key="6">
    <source>
        <dbReference type="EMBL" id="ROW13543.1"/>
    </source>
</evidence>
<feature type="binding site" description="axial binding residue" evidence="4">
    <location>
        <position position="456"/>
    </location>
    <ligand>
        <name>heme</name>
        <dbReference type="ChEBI" id="CHEBI:30413"/>
    </ligand>
    <ligandPart>
        <name>Fe</name>
        <dbReference type="ChEBI" id="CHEBI:18248"/>
    </ligandPart>
</feature>
<comment type="caution">
    <text evidence="6">The sequence shown here is derived from an EMBL/GenBank/DDBJ whole genome shotgun (WGS) entry which is preliminary data.</text>
</comment>
<evidence type="ECO:0000256" key="2">
    <source>
        <dbReference type="ARBA" id="ARBA00022723"/>
    </source>
</evidence>
<evidence type="ECO:0000256" key="3">
    <source>
        <dbReference type="ARBA" id="ARBA00023004"/>
    </source>
</evidence>
<dbReference type="PRINTS" id="PR00463">
    <property type="entry name" value="EP450I"/>
</dbReference>
<dbReference type="PANTHER" id="PTHR24305:SF226">
    <property type="entry name" value="CYTOCHROME P450 MONOOXYGENASE"/>
    <property type="match status" value="1"/>
</dbReference>
<gene>
    <name evidence="6" type="ORF">VPNG_04492</name>
</gene>
<dbReference type="AlphaFoldDB" id="A0A423XC74"/>
<organism evidence="6 7">
    <name type="scientific">Cytospora leucostoma</name>
    <dbReference type="NCBI Taxonomy" id="1230097"/>
    <lineage>
        <taxon>Eukaryota</taxon>
        <taxon>Fungi</taxon>
        <taxon>Dikarya</taxon>
        <taxon>Ascomycota</taxon>
        <taxon>Pezizomycotina</taxon>
        <taxon>Sordariomycetes</taxon>
        <taxon>Sordariomycetidae</taxon>
        <taxon>Diaporthales</taxon>
        <taxon>Cytosporaceae</taxon>
        <taxon>Cytospora</taxon>
    </lineage>
</organism>